<evidence type="ECO:0000313" key="2">
    <source>
        <dbReference type="EMBL" id="NMD99776.1"/>
    </source>
</evidence>
<keyword evidence="3" id="KW-1185">Reference proteome</keyword>
<evidence type="ECO:0000256" key="1">
    <source>
        <dbReference type="SAM" id="MobiDB-lite"/>
    </source>
</evidence>
<evidence type="ECO:0000313" key="3">
    <source>
        <dbReference type="Proteomes" id="UP000543804"/>
    </source>
</evidence>
<name>A0A848B8J3_9FIRM</name>
<gene>
    <name evidence="2" type="ORF">HF878_09975</name>
</gene>
<protein>
    <recommendedName>
        <fullName evidence="4">AsmA-like C-terminal domain-containing protein</fullName>
    </recommendedName>
</protein>
<reference evidence="2 3" key="1">
    <citation type="submission" date="2020-04" db="EMBL/GenBank/DDBJ databases">
        <authorList>
            <person name="Hitch T.C.A."/>
            <person name="Wylensek D."/>
            <person name="Clavel T."/>
        </authorList>
    </citation>
    <scope>NUCLEOTIDE SEQUENCE [LARGE SCALE GENOMIC DNA]</scope>
    <source>
        <strain evidence="2 3">PG-130-P53-12</strain>
    </source>
</reference>
<comment type="caution">
    <text evidence="2">The sequence shown here is derived from an EMBL/GenBank/DDBJ whole genome shotgun (WGS) entry which is preliminary data.</text>
</comment>
<feature type="region of interest" description="Disordered" evidence="1">
    <location>
        <begin position="140"/>
        <end position="162"/>
    </location>
</feature>
<dbReference type="EMBL" id="JABAFA010000056">
    <property type="protein sequence ID" value="NMD99776.1"/>
    <property type="molecule type" value="Genomic_DNA"/>
</dbReference>
<proteinExistence type="predicted"/>
<evidence type="ECO:0008006" key="4">
    <source>
        <dbReference type="Google" id="ProtNLM"/>
    </source>
</evidence>
<accession>A0A848B8J3</accession>
<dbReference type="Proteomes" id="UP000543804">
    <property type="component" value="Unassembled WGS sequence"/>
</dbReference>
<organism evidence="2 3">
    <name type="scientific">Selenomonas bovis</name>
    <dbReference type="NCBI Taxonomy" id="416586"/>
    <lineage>
        <taxon>Bacteria</taxon>
        <taxon>Bacillati</taxon>
        <taxon>Bacillota</taxon>
        <taxon>Negativicutes</taxon>
        <taxon>Selenomonadales</taxon>
        <taxon>Selenomonadaceae</taxon>
        <taxon>Selenomonas</taxon>
    </lineage>
</organism>
<sequence>MRIQKHHVLGTLAALALIVLLALEALSYGAATIFNEVAAHQDMLRGSVRVEKLFAHINGHVRFEGLVWSDEAGNPVLIVPEGSFYVKPLDVLSGRLSSRSITRLELTDAAISLRIRKDDTGRPRLDFVTPSAEFFALMAKDAPRKKRKGPPLSPEERKARAERAREAREAQLTAQIANFNREGRRLDLDLVLKHCKVEVLYEKRHYLLGGAQLTAALHSEGVSQIDFSTGGFGGTMVGRGISLKGTIDARQKPVPEVSLALLASEVDPSSLGFGLNIHDKMTLTAHFTGPVTHPDGTGTVSLPELNLPGLSFTNVEGRVTYQGARLDFTDVTASVYGGSFAARGTYDLDARTYHLEGHGENLSAAKALPGKHLKCLVALDIAIDSAGSARETVTSGSFVSGPGRYHLIVFDKLSGRFTDRYHDLQFYDADIEMAGGHIKTDTFRIKDKKLTLAPIEVYDADGRLLMTYDKDD</sequence>
<dbReference type="RefSeq" id="WP_170077991.1">
    <property type="nucleotide sequence ID" value="NZ_JABAFA010000056.1"/>
</dbReference>
<dbReference type="AlphaFoldDB" id="A0A848B8J3"/>